<feature type="compositionally biased region" description="Polar residues" evidence="1">
    <location>
        <begin position="253"/>
        <end position="262"/>
    </location>
</feature>
<dbReference type="STRING" id="289377.HL41_08075"/>
<feature type="chain" id="PRO_5001711148" description="TolB N-terminal domain-containing protein" evidence="2">
    <location>
        <begin position="28"/>
        <end position="407"/>
    </location>
</feature>
<dbReference type="PaxDb" id="289377-HL41_08075"/>
<evidence type="ECO:0000256" key="2">
    <source>
        <dbReference type="SAM" id="SignalP"/>
    </source>
</evidence>
<dbReference type="Gene3D" id="3.40.50.10610">
    <property type="entry name" value="ABC-type transport auxiliary lipoprotein component"/>
    <property type="match status" value="1"/>
</dbReference>
<feature type="compositionally biased region" description="Polar residues" evidence="1">
    <location>
        <begin position="348"/>
        <end position="363"/>
    </location>
</feature>
<evidence type="ECO:0000256" key="1">
    <source>
        <dbReference type="SAM" id="MobiDB-lite"/>
    </source>
</evidence>
<dbReference type="HOGENOM" id="CLU_676031_0_0_0"/>
<keyword evidence="2" id="KW-0732">Signal</keyword>
<dbReference type="eggNOG" id="COG5616">
    <property type="taxonomic scope" value="Bacteria"/>
</dbReference>
<name>A0A075WVW2_9BACT</name>
<keyword evidence="4" id="KW-1185">Reference proteome</keyword>
<dbReference type="AlphaFoldDB" id="A0A075WVW2"/>
<feature type="region of interest" description="Disordered" evidence="1">
    <location>
        <begin position="325"/>
        <end position="407"/>
    </location>
</feature>
<gene>
    <name evidence="3" type="ORF">HL41_08075</name>
</gene>
<feature type="compositionally biased region" description="Pro residues" evidence="1">
    <location>
        <begin position="325"/>
        <end position="347"/>
    </location>
</feature>
<protein>
    <recommendedName>
        <fullName evidence="5">TolB N-terminal domain-containing protein</fullName>
    </recommendedName>
</protein>
<evidence type="ECO:0008006" key="5">
    <source>
        <dbReference type="Google" id="ProtNLM"/>
    </source>
</evidence>
<proteinExistence type="predicted"/>
<dbReference type="OrthoDB" id="5422153at2"/>
<sequence>MGKRFKFFINLFLIFSVLCLCVSWVQAEEVKDNGTVKKVLILPFDVYADRDLSYLKEAIPEMLVSRLFAPNKIEVVDPELVKGVVKEVKKINKETAQSLGQRFNVDYVIWGSVTVLGEAVSIDAQMLSLTSPRKPVQFFQELKGVSEVIPQLTRFAFKAKVYIEGTEEDFYRAEPMYAMSSYSISKEHPERGYYYYYPYLFPPRTGDSKPKVTRAKGFTDVDVEESLTKGLVIDVTKGTVGWADDEETKRKTSSSNQTNATSGLPAPYLGYYGGVPYYPYSASPYYYYQEEEGIFSKFLSQFPFIKEKKEKAPQGYQTQVIQVPQLPPQPYTPPPVQTQPSASPTPVPNTTSPLYQSQSIPSETQPQGYTGQPQPYSRELQKRPKPISTDQPAVSKPYNKENPWSWN</sequence>
<feature type="region of interest" description="Disordered" evidence="1">
    <location>
        <begin position="244"/>
        <end position="263"/>
    </location>
</feature>
<evidence type="ECO:0000313" key="3">
    <source>
        <dbReference type="EMBL" id="AIH04618.1"/>
    </source>
</evidence>
<feature type="signal peptide" evidence="2">
    <location>
        <begin position="1"/>
        <end position="27"/>
    </location>
</feature>
<accession>A0A075WVW2</accession>
<organism evidence="3 4">
    <name type="scientific">Thermodesulfobacterium commune DSM 2178</name>
    <dbReference type="NCBI Taxonomy" id="289377"/>
    <lineage>
        <taxon>Bacteria</taxon>
        <taxon>Pseudomonadati</taxon>
        <taxon>Thermodesulfobacteriota</taxon>
        <taxon>Thermodesulfobacteria</taxon>
        <taxon>Thermodesulfobacteriales</taxon>
        <taxon>Thermodesulfobacteriaceae</taxon>
        <taxon>Thermodesulfobacterium</taxon>
    </lineage>
</organism>
<dbReference type="RefSeq" id="WP_038060562.1">
    <property type="nucleotide sequence ID" value="NZ_CP008796.1"/>
</dbReference>
<reference evidence="3 4" key="1">
    <citation type="journal article" date="2015" name="Genome Announc.">
        <title>Genome Sequence of a Sulfate-Reducing Thermophilic Bacterium, Thermodesulfobacterium commune DSM 2178T (Phylum Thermodesulfobacteria).</title>
        <authorList>
            <person name="Bhatnagar S."/>
            <person name="Badger J.H."/>
            <person name="Madupu R."/>
            <person name="Khouri H.M."/>
            <person name="O'Connor E.M."/>
            <person name="Robb F.T."/>
            <person name="Ward N.L."/>
            <person name="Eisen J.A."/>
        </authorList>
    </citation>
    <scope>NUCLEOTIDE SEQUENCE [LARGE SCALE GENOMIC DNA]</scope>
    <source>
        <strain evidence="3 4">DSM 2178</strain>
    </source>
</reference>
<dbReference type="KEGG" id="tcm:HL41_08075"/>
<dbReference type="EMBL" id="CP008796">
    <property type="protein sequence ID" value="AIH04618.1"/>
    <property type="molecule type" value="Genomic_DNA"/>
</dbReference>
<dbReference type="Proteomes" id="UP000028481">
    <property type="component" value="Chromosome"/>
</dbReference>
<evidence type="ECO:0000313" key="4">
    <source>
        <dbReference type="Proteomes" id="UP000028481"/>
    </source>
</evidence>
<feature type="compositionally biased region" description="Low complexity" evidence="1">
    <location>
        <begin position="364"/>
        <end position="376"/>
    </location>
</feature>